<evidence type="ECO:0000256" key="4">
    <source>
        <dbReference type="ARBA" id="ARBA00022723"/>
    </source>
</evidence>
<comment type="similarity">
    <text evidence="2 9">Belongs to the cytochrome P450 family.</text>
</comment>
<keyword evidence="10" id="KW-1133">Transmembrane helix</keyword>
<keyword evidence="6 8" id="KW-0408">Iron</keyword>
<evidence type="ECO:0000256" key="9">
    <source>
        <dbReference type="RuleBase" id="RU000461"/>
    </source>
</evidence>
<keyword evidence="12" id="KW-1185">Reference proteome</keyword>
<dbReference type="GO" id="GO:0016705">
    <property type="term" value="F:oxidoreductase activity, acting on paired donors, with incorporation or reduction of molecular oxygen"/>
    <property type="evidence" value="ECO:0007669"/>
    <property type="project" value="InterPro"/>
</dbReference>
<dbReference type="Proteomes" id="UP001385951">
    <property type="component" value="Unassembled WGS sequence"/>
</dbReference>
<dbReference type="SUPFAM" id="SSF48264">
    <property type="entry name" value="Cytochrome P450"/>
    <property type="match status" value="1"/>
</dbReference>
<keyword evidence="7 9" id="KW-0503">Monooxygenase</keyword>
<reference evidence="11 12" key="1">
    <citation type="submission" date="2022-09" db="EMBL/GenBank/DDBJ databases">
        <authorList>
            <person name="Palmer J.M."/>
        </authorList>
    </citation>
    <scope>NUCLEOTIDE SEQUENCE [LARGE SCALE GENOMIC DNA]</scope>
    <source>
        <strain evidence="11 12">DSM 7382</strain>
    </source>
</reference>
<evidence type="ECO:0008006" key="13">
    <source>
        <dbReference type="Google" id="ProtNLM"/>
    </source>
</evidence>
<feature type="transmembrane region" description="Helical" evidence="10">
    <location>
        <begin position="40"/>
        <end position="60"/>
    </location>
</feature>
<keyword evidence="10" id="KW-0472">Membrane</keyword>
<keyword evidence="3 8" id="KW-0349">Heme</keyword>
<name>A0AAW0GEB6_9APHY</name>
<dbReference type="Gene3D" id="1.10.630.10">
    <property type="entry name" value="Cytochrome P450"/>
    <property type="match status" value="1"/>
</dbReference>
<evidence type="ECO:0000256" key="2">
    <source>
        <dbReference type="ARBA" id="ARBA00010617"/>
    </source>
</evidence>
<evidence type="ECO:0000313" key="12">
    <source>
        <dbReference type="Proteomes" id="UP001385951"/>
    </source>
</evidence>
<dbReference type="GO" id="GO:0005506">
    <property type="term" value="F:iron ion binding"/>
    <property type="evidence" value="ECO:0007669"/>
    <property type="project" value="InterPro"/>
</dbReference>
<dbReference type="EMBL" id="JASBNA010000005">
    <property type="protein sequence ID" value="KAK7691838.1"/>
    <property type="molecule type" value="Genomic_DNA"/>
</dbReference>
<protein>
    <recommendedName>
        <fullName evidence="13">Cytochrome P450</fullName>
    </recommendedName>
</protein>
<proteinExistence type="inferred from homology"/>
<dbReference type="PANTHER" id="PTHR24287">
    <property type="entry name" value="P450, PUTATIVE (EUROFUNG)-RELATED"/>
    <property type="match status" value="1"/>
</dbReference>
<keyword evidence="5 9" id="KW-0560">Oxidoreductase</keyword>
<dbReference type="InterPro" id="IPR002401">
    <property type="entry name" value="Cyt_P450_E_grp-I"/>
</dbReference>
<dbReference type="AlphaFoldDB" id="A0AAW0GEB6"/>
<feature type="transmembrane region" description="Helical" evidence="10">
    <location>
        <begin position="12"/>
        <end position="34"/>
    </location>
</feature>
<dbReference type="InterPro" id="IPR047146">
    <property type="entry name" value="Cyt_P450_E_CYP52_fungi"/>
</dbReference>
<evidence type="ECO:0000256" key="6">
    <source>
        <dbReference type="ARBA" id="ARBA00023004"/>
    </source>
</evidence>
<keyword evidence="10" id="KW-0812">Transmembrane</keyword>
<dbReference type="InterPro" id="IPR001128">
    <property type="entry name" value="Cyt_P450"/>
</dbReference>
<comment type="caution">
    <text evidence="11">The sequence shown here is derived from an EMBL/GenBank/DDBJ whole genome shotgun (WGS) entry which is preliminary data.</text>
</comment>
<accession>A0AAW0GEB6</accession>
<evidence type="ECO:0000313" key="11">
    <source>
        <dbReference type="EMBL" id="KAK7691838.1"/>
    </source>
</evidence>
<keyword evidence="4 8" id="KW-0479">Metal-binding</keyword>
<gene>
    <name evidence="11" type="ORF">QCA50_005242</name>
</gene>
<comment type="cofactor">
    <cofactor evidence="1 8">
        <name>heme</name>
        <dbReference type="ChEBI" id="CHEBI:30413"/>
    </cofactor>
</comment>
<evidence type="ECO:0000256" key="10">
    <source>
        <dbReference type="SAM" id="Phobius"/>
    </source>
</evidence>
<dbReference type="GO" id="GO:0004497">
    <property type="term" value="F:monooxygenase activity"/>
    <property type="evidence" value="ECO:0007669"/>
    <property type="project" value="UniProtKB-KW"/>
</dbReference>
<dbReference type="PROSITE" id="PS00086">
    <property type="entry name" value="CYTOCHROME_P450"/>
    <property type="match status" value="1"/>
</dbReference>
<dbReference type="Pfam" id="PF00067">
    <property type="entry name" value="p450"/>
    <property type="match status" value="1"/>
</dbReference>
<dbReference type="PRINTS" id="PR00463">
    <property type="entry name" value="EP450I"/>
</dbReference>
<evidence type="ECO:0000256" key="5">
    <source>
        <dbReference type="ARBA" id="ARBA00023002"/>
    </source>
</evidence>
<evidence type="ECO:0000256" key="3">
    <source>
        <dbReference type="ARBA" id="ARBA00022617"/>
    </source>
</evidence>
<organism evidence="11 12">
    <name type="scientific">Cerrena zonata</name>
    <dbReference type="NCBI Taxonomy" id="2478898"/>
    <lineage>
        <taxon>Eukaryota</taxon>
        <taxon>Fungi</taxon>
        <taxon>Dikarya</taxon>
        <taxon>Basidiomycota</taxon>
        <taxon>Agaricomycotina</taxon>
        <taxon>Agaricomycetes</taxon>
        <taxon>Polyporales</taxon>
        <taxon>Cerrenaceae</taxon>
        <taxon>Cerrena</taxon>
    </lineage>
</organism>
<sequence>MAHPLSRYRLRLFSDFVRIALVPLLLFMLCFSVFNTRPTLPTAPLYLPFAFLCALARNFYSDFQHRRDATSRGARLPPQVIGRWPGNLDIFIKRRKAARSGYLAEYYRELFHEYHATTLNLKLLWIDMYISMDQEHIKYITATGFEHFWKGRLIKEMVEPFLGGGIFNRDDQEWKDHRSLARPFFSRDRVRDFELFEHYTNTTISIISSLSSVGKSVEIQDLLTRFTLDAASEALFGTELNSLRGALPVPGQTVRGRHEVVPSDQFNAFAQAFDGCQDVYMGRVTKGYFWPITQLTRDDMTPHVKVIEACVQPLVARSFQRKAERKSNGLGPEEKDVFLDHLADQTNDPKVIQDQLLNILLAGRDTTACLLTFIIYFMSLHPNIARRMRSEVLEQVGSGTPTFEDIKSLRYVRAVINETLRLFPPVPHNIRETRDQAVVFPRSDVTFDFGDNTPIYMPANTPIMFIRFLTHRNQALWGPDAEVFDPDRWLDSRLARFVDNPMMYTPFNAGPRVCIGQNYSLNQTTYFLVRLLQRFDSFSLAPECQPEGSIPPPEWKRGRGRQAIERIMPTSSVSTYVRGGLWVNFNAAAKGI</sequence>
<dbReference type="PRINTS" id="PR00385">
    <property type="entry name" value="P450"/>
</dbReference>
<dbReference type="GO" id="GO:0020037">
    <property type="term" value="F:heme binding"/>
    <property type="evidence" value="ECO:0007669"/>
    <property type="project" value="InterPro"/>
</dbReference>
<dbReference type="InterPro" id="IPR017972">
    <property type="entry name" value="Cyt_P450_CS"/>
</dbReference>
<evidence type="ECO:0000256" key="1">
    <source>
        <dbReference type="ARBA" id="ARBA00001971"/>
    </source>
</evidence>
<dbReference type="InterPro" id="IPR036396">
    <property type="entry name" value="Cyt_P450_sf"/>
</dbReference>
<evidence type="ECO:0000256" key="7">
    <source>
        <dbReference type="ARBA" id="ARBA00023033"/>
    </source>
</evidence>
<dbReference type="PANTHER" id="PTHR24287:SF1">
    <property type="entry name" value="P450, PUTATIVE (EUROFUNG)-RELATED"/>
    <property type="match status" value="1"/>
</dbReference>
<feature type="binding site" description="axial binding residue" evidence="8">
    <location>
        <position position="514"/>
    </location>
    <ligand>
        <name>heme</name>
        <dbReference type="ChEBI" id="CHEBI:30413"/>
    </ligand>
    <ligandPart>
        <name>Fe</name>
        <dbReference type="ChEBI" id="CHEBI:18248"/>
    </ligandPart>
</feature>
<evidence type="ECO:0000256" key="8">
    <source>
        <dbReference type="PIRSR" id="PIRSR602401-1"/>
    </source>
</evidence>